<dbReference type="GO" id="GO:0015937">
    <property type="term" value="P:coenzyme A biosynthetic process"/>
    <property type="evidence" value="ECO:0007669"/>
    <property type="project" value="UniProtKB-UniRule"/>
</dbReference>
<keyword evidence="2 3" id="KW-0067">ATP-binding</keyword>
<dbReference type="UniPathway" id="UPA00241">
    <property type="reaction ID" value="UER00356"/>
</dbReference>
<dbReference type="AlphaFoldDB" id="A0A1Z4V8B2"/>
<keyword evidence="6" id="KW-1185">Reference proteome</keyword>
<dbReference type="Pfam" id="PF01121">
    <property type="entry name" value="CoaE"/>
    <property type="match status" value="1"/>
</dbReference>
<sequence>MTKNLIGLTGGIATGKSTVANYLATTYNLPILDADIYARDAVSVGSPILSQIAEKYGREIILNDGNLNRAKLGEIIFNQPEERYWVERVIHPYVRNCFAKAIKESSANTLILVIPLLFEANLENLVNQIWVVSCSPQQQQQRLIERNNLTPEQAAARINSQLPIVEKIARADVVLDNSANLESLLQQIDKVLLQDSTFLEIK</sequence>
<comment type="subcellular location">
    <subcellularLocation>
        <location evidence="3">Cytoplasm</location>
    </subcellularLocation>
</comment>
<dbReference type="InterPro" id="IPR027417">
    <property type="entry name" value="P-loop_NTPase"/>
</dbReference>
<dbReference type="PROSITE" id="PS51219">
    <property type="entry name" value="DPCK"/>
    <property type="match status" value="1"/>
</dbReference>
<dbReference type="EC" id="2.7.1.24" evidence="3 4"/>
<proteinExistence type="inferred from homology"/>
<dbReference type="GO" id="GO:0004140">
    <property type="term" value="F:dephospho-CoA kinase activity"/>
    <property type="evidence" value="ECO:0007669"/>
    <property type="project" value="UniProtKB-UniRule"/>
</dbReference>
<evidence type="ECO:0000256" key="4">
    <source>
        <dbReference type="NCBIfam" id="TIGR00152"/>
    </source>
</evidence>
<dbReference type="NCBIfam" id="TIGR00152">
    <property type="entry name" value="dephospho-CoA kinase"/>
    <property type="match status" value="1"/>
</dbReference>
<dbReference type="KEGG" id="dcm:NIES806_38980"/>
<dbReference type="EMBL" id="AP018316">
    <property type="protein sequence ID" value="BAZ87668.1"/>
    <property type="molecule type" value="Genomic_DNA"/>
</dbReference>
<dbReference type="InterPro" id="IPR001977">
    <property type="entry name" value="Depp_CoAkinase"/>
</dbReference>
<gene>
    <name evidence="3" type="primary">coaE</name>
    <name evidence="5" type="ORF">NIES806_38980</name>
</gene>
<organism evidence="5 6">
    <name type="scientific">Dolichospermum compactum NIES-806</name>
    <dbReference type="NCBI Taxonomy" id="1973481"/>
    <lineage>
        <taxon>Bacteria</taxon>
        <taxon>Bacillati</taxon>
        <taxon>Cyanobacteriota</taxon>
        <taxon>Cyanophyceae</taxon>
        <taxon>Nostocales</taxon>
        <taxon>Aphanizomenonaceae</taxon>
        <taxon>Dolichospermum</taxon>
        <taxon>Dolichospermum compactum</taxon>
    </lineage>
</organism>
<dbReference type="GO" id="GO:0005737">
    <property type="term" value="C:cytoplasm"/>
    <property type="evidence" value="ECO:0007669"/>
    <property type="project" value="UniProtKB-SubCell"/>
</dbReference>
<protein>
    <recommendedName>
        <fullName evidence="3 4">Dephospho-CoA kinase</fullName>
        <ecNumber evidence="3 4">2.7.1.24</ecNumber>
    </recommendedName>
    <alternativeName>
        <fullName evidence="3">Dephosphocoenzyme A kinase</fullName>
    </alternativeName>
</protein>
<keyword evidence="1 3" id="KW-0547">Nucleotide-binding</keyword>
<accession>A0A1Z4V8B2</accession>
<evidence type="ECO:0000256" key="2">
    <source>
        <dbReference type="ARBA" id="ARBA00022840"/>
    </source>
</evidence>
<evidence type="ECO:0000256" key="3">
    <source>
        <dbReference type="HAMAP-Rule" id="MF_00376"/>
    </source>
</evidence>
<dbReference type="SUPFAM" id="SSF52540">
    <property type="entry name" value="P-loop containing nucleoside triphosphate hydrolases"/>
    <property type="match status" value="1"/>
</dbReference>
<reference evidence="5 6" key="1">
    <citation type="submission" date="2017-06" db="EMBL/GenBank/DDBJ databases">
        <title>Genome sequencing of cyanobaciteial culture collection at National Institute for Environmental Studies (NIES).</title>
        <authorList>
            <person name="Hirose Y."/>
            <person name="Shimura Y."/>
            <person name="Fujisawa T."/>
            <person name="Nakamura Y."/>
            <person name="Kawachi M."/>
        </authorList>
    </citation>
    <scope>NUCLEOTIDE SEQUENCE [LARGE SCALE GENOMIC DNA]</scope>
    <source>
        <strain evidence="5 6">NIES-806</strain>
    </source>
</reference>
<dbReference type="RefSeq" id="WP_096669813.1">
    <property type="nucleotide sequence ID" value="NZ_AP018316.1"/>
</dbReference>
<evidence type="ECO:0000313" key="6">
    <source>
        <dbReference type="Proteomes" id="UP000218702"/>
    </source>
</evidence>
<dbReference type="Gene3D" id="3.40.50.300">
    <property type="entry name" value="P-loop containing nucleotide triphosphate hydrolases"/>
    <property type="match status" value="1"/>
</dbReference>
<feature type="binding site" evidence="3">
    <location>
        <begin position="13"/>
        <end position="18"/>
    </location>
    <ligand>
        <name>ATP</name>
        <dbReference type="ChEBI" id="CHEBI:30616"/>
    </ligand>
</feature>
<dbReference type="GO" id="GO:0005524">
    <property type="term" value="F:ATP binding"/>
    <property type="evidence" value="ECO:0007669"/>
    <property type="project" value="UniProtKB-UniRule"/>
</dbReference>
<evidence type="ECO:0000256" key="1">
    <source>
        <dbReference type="ARBA" id="ARBA00022741"/>
    </source>
</evidence>
<comment type="function">
    <text evidence="3">Catalyzes the phosphorylation of the 3'-hydroxyl group of dephosphocoenzyme A to form coenzyme A.</text>
</comment>
<comment type="pathway">
    <text evidence="3">Cofactor biosynthesis; coenzyme A biosynthesis; CoA from (R)-pantothenate: step 5/5.</text>
</comment>
<keyword evidence="3 5" id="KW-0418">Kinase</keyword>
<dbReference type="CDD" id="cd02022">
    <property type="entry name" value="DPCK"/>
    <property type="match status" value="1"/>
</dbReference>
<keyword evidence="3" id="KW-0963">Cytoplasm</keyword>
<dbReference type="HAMAP" id="MF_00376">
    <property type="entry name" value="Dephospho_CoA_kinase"/>
    <property type="match status" value="1"/>
</dbReference>
<evidence type="ECO:0000313" key="5">
    <source>
        <dbReference type="EMBL" id="BAZ87668.1"/>
    </source>
</evidence>
<comment type="catalytic activity">
    <reaction evidence="3">
        <text>3'-dephospho-CoA + ATP = ADP + CoA + H(+)</text>
        <dbReference type="Rhea" id="RHEA:18245"/>
        <dbReference type="ChEBI" id="CHEBI:15378"/>
        <dbReference type="ChEBI" id="CHEBI:30616"/>
        <dbReference type="ChEBI" id="CHEBI:57287"/>
        <dbReference type="ChEBI" id="CHEBI:57328"/>
        <dbReference type="ChEBI" id="CHEBI:456216"/>
        <dbReference type="EC" id="2.7.1.24"/>
    </reaction>
</comment>
<keyword evidence="3" id="KW-0173">Coenzyme A biosynthesis</keyword>
<dbReference type="OrthoDB" id="9812943at2"/>
<name>A0A1Z4V8B2_9CYAN</name>
<dbReference type="Proteomes" id="UP000218702">
    <property type="component" value="Chromosome"/>
</dbReference>
<dbReference type="PANTHER" id="PTHR10695:SF46">
    <property type="entry name" value="BIFUNCTIONAL COENZYME A SYNTHASE-RELATED"/>
    <property type="match status" value="1"/>
</dbReference>
<comment type="similarity">
    <text evidence="3">Belongs to the CoaE family.</text>
</comment>
<dbReference type="PANTHER" id="PTHR10695">
    <property type="entry name" value="DEPHOSPHO-COA KINASE-RELATED"/>
    <property type="match status" value="1"/>
</dbReference>
<keyword evidence="3" id="KW-0808">Transferase</keyword>